<evidence type="ECO:0000256" key="2">
    <source>
        <dbReference type="ARBA" id="ARBA00022771"/>
    </source>
</evidence>
<dbReference type="Pfam" id="PF12906">
    <property type="entry name" value="RINGv"/>
    <property type="match status" value="1"/>
</dbReference>
<evidence type="ECO:0000256" key="3">
    <source>
        <dbReference type="ARBA" id="ARBA00022833"/>
    </source>
</evidence>
<evidence type="ECO:0000256" key="1">
    <source>
        <dbReference type="ARBA" id="ARBA00022723"/>
    </source>
</evidence>
<keyword evidence="3" id="KW-0862">Zinc</keyword>
<dbReference type="SMART" id="SM00744">
    <property type="entry name" value="RINGv"/>
    <property type="match status" value="1"/>
</dbReference>
<keyword evidence="4" id="KW-0812">Transmembrane</keyword>
<keyword evidence="1" id="KW-0479">Metal-binding</keyword>
<accession>A0AAQ3KIT1</accession>
<gene>
    <name evidence="6" type="ORF">Cni_G18168</name>
</gene>
<evidence type="ECO:0000259" key="5">
    <source>
        <dbReference type="PROSITE" id="PS51292"/>
    </source>
</evidence>
<dbReference type="CDD" id="cd16495">
    <property type="entry name" value="RING_CH-C4HC3_MARCH"/>
    <property type="match status" value="1"/>
</dbReference>
<keyword evidence="7" id="KW-1185">Reference proteome</keyword>
<dbReference type="PROSITE" id="PS51292">
    <property type="entry name" value="ZF_RING_CH"/>
    <property type="match status" value="1"/>
</dbReference>
<evidence type="ECO:0000256" key="4">
    <source>
        <dbReference type="SAM" id="Phobius"/>
    </source>
</evidence>
<organism evidence="6 7">
    <name type="scientific">Canna indica</name>
    <name type="common">Indian-shot</name>
    <dbReference type="NCBI Taxonomy" id="4628"/>
    <lineage>
        <taxon>Eukaryota</taxon>
        <taxon>Viridiplantae</taxon>
        <taxon>Streptophyta</taxon>
        <taxon>Embryophyta</taxon>
        <taxon>Tracheophyta</taxon>
        <taxon>Spermatophyta</taxon>
        <taxon>Magnoliopsida</taxon>
        <taxon>Liliopsida</taxon>
        <taxon>Zingiberales</taxon>
        <taxon>Cannaceae</taxon>
        <taxon>Canna</taxon>
    </lineage>
</organism>
<name>A0AAQ3KIT1_9LILI</name>
<dbReference type="Proteomes" id="UP001327560">
    <property type="component" value="Chromosome 5"/>
</dbReference>
<dbReference type="InterPro" id="IPR013083">
    <property type="entry name" value="Znf_RING/FYVE/PHD"/>
</dbReference>
<feature type="transmembrane region" description="Helical" evidence="4">
    <location>
        <begin position="162"/>
        <end position="185"/>
    </location>
</feature>
<dbReference type="PANTHER" id="PTHR46347:SF1">
    <property type="entry name" value="RING_FYVE_PHD ZINC FINGER SUPERFAMILY PROTEIN"/>
    <property type="match status" value="1"/>
</dbReference>
<keyword evidence="4" id="KW-0472">Membrane</keyword>
<keyword evidence="4" id="KW-1133">Transmembrane helix</keyword>
<evidence type="ECO:0000313" key="6">
    <source>
        <dbReference type="EMBL" id="WOL09415.1"/>
    </source>
</evidence>
<dbReference type="InterPro" id="IPR011016">
    <property type="entry name" value="Znf_RING-CH"/>
</dbReference>
<feature type="transmembrane region" description="Helical" evidence="4">
    <location>
        <begin position="261"/>
        <end position="289"/>
    </location>
</feature>
<reference evidence="6 7" key="1">
    <citation type="submission" date="2023-10" db="EMBL/GenBank/DDBJ databases">
        <title>Chromosome-scale genome assembly provides insights into flower coloration mechanisms of Canna indica.</title>
        <authorList>
            <person name="Li C."/>
        </authorList>
    </citation>
    <scope>NUCLEOTIDE SEQUENCE [LARGE SCALE GENOMIC DNA]</scope>
    <source>
        <tissue evidence="6">Flower</tissue>
    </source>
</reference>
<feature type="transmembrane region" description="Helical" evidence="4">
    <location>
        <begin position="121"/>
        <end position="142"/>
    </location>
</feature>
<dbReference type="PANTHER" id="PTHR46347">
    <property type="entry name" value="RING/FYVE/PHD ZINC FINGER SUPERFAMILY PROTEIN"/>
    <property type="match status" value="1"/>
</dbReference>
<dbReference type="AlphaFoldDB" id="A0AAQ3KIT1"/>
<evidence type="ECO:0000313" key="7">
    <source>
        <dbReference type="Proteomes" id="UP001327560"/>
    </source>
</evidence>
<dbReference type="SUPFAM" id="SSF57850">
    <property type="entry name" value="RING/U-box"/>
    <property type="match status" value="1"/>
</dbReference>
<protein>
    <recommendedName>
        <fullName evidence="5">RING-CH-type domain-containing protein</fullName>
    </recommendedName>
</protein>
<sequence length="340" mass="38125">MEDPGSSSSPLIAPAPVAPPKEIDLESGPGEQVQCRICLESDGPHPCLGLCSRRDFIAPCKCKGTSKFVHRECLDQWRAVKEGFAFSHCTICKAPYYLRVHVHENRRWRILKFRFFVTRDVLFVFAVVQLIISSLAYLVYLIDSTQNFSLWLAWGFGGQFSFYYICGAILFFALLGLSGCFITCFDPQVHNDLSQPCRELCLCCCQPGMFAGHQRSGTNYYFIWGAPSTDCTTCCECDCCESTEGGCLGGGDGDGESALPVLLIVGLLVLGLFTVIGIFYSVLVATMVLQRIWQRHYHILTKRMLTQEYVVEDVRCEGTDWRPPPLPAEHVEQLRALRLL</sequence>
<keyword evidence="2" id="KW-0863">Zinc-finger</keyword>
<dbReference type="Gene3D" id="3.30.40.10">
    <property type="entry name" value="Zinc/RING finger domain, C3HC4 (zinc finger)"/>
    <property type="match status" value="1"/>
</dbReference>
<feature type="domain" description="RING-CH-type" evidence="5">
    <location>
        <begin position="27"/>
        <end position="99"/>
    </location>
</feature>
<proteinExistence type="predicted"/>
<dbReference type="EMBL" id="CP136894">
    <property type="protein sequence ID" value="WOL09415.1"/>
    <property type="molecule type" value="Genomic_DNA"/>
</dbReference>
<dbReference type="GO" id="GO:0008270">
    <property type="term" value="F:zinc ion binding"/>
    <property type="evidence" value="ECO:0007669"/>
    <property type="project" value="UniProtKB-KW"/>
</dbReference>